<organism evidence="8 9">
    <name type="scientific">Syntrophus aciditrophicus (strain SB)</name>
    <dbReference type="NCBI Taxonomy" id="56780"/>
    <lineage>
        <taxon>Bacteria</taxon>
        <taxon>Pseudomonadati</taxon>
        <taxon>Thermodesulfobacteriota</taxon>
        <taxon>Syntrophia</taxon>
        <taxon>Syntrophales</taxon>
        <taxon>Syntrophaceae</taxon>
        <taxon>Syntrophus</taxon>
    </lineage>
</organism>
<feature type="transmembrane region" description="Helical" evidence="6">
    <location>
        <begin position="12"/>
        <end position="30"/>
    </location>
</feature>
<dbReference type="STRING" id="56780.SYN_00362"/>
<dbReference type="InterPro" id="IPR015414">
    <property type="entry name" value="TMEM64"/>
</dbReference>
<evidence type="ECO:0000256" key="3">
    <source>
        <dbReference type="ARBA" id="ARBA00022692"/>
    </source>
</evidence>
<dbReference type="InterPro" id="IPR032816">
    <property type="entry name" value="VTT_dom"/>
</dbReference>
<feature type="transmembrane region" description="Helical" evidence="6">
    <location>
        <begin position="197"/>
        <end position="219"/>
    </location>
</feature>
<reference evidence="8 9" key="1">
    <citation type="journal article" date="2007" name="Proc. Natl. Acad. Sci. U.S.A.">
        <title>The genome of Syntrophus aciditrophicus: life at the thermodynamic limit of microbial growth.</title>
        <authorList>
            <person name="McInerney M.J."/>
            <person name="Rohlin L."/>
            <person name="Mouttaki H."/>
            <person name="Kim U."/>
            <person name="Krupp R.S."/>
            <person name="Rios-Hernandez L."/>
            <person name="Sieber J."/>
            <person name="Struchtemeyer C.G."/>
            <person name="Bhattacharyya A."/>
            <person name="Campbell J.W."/>
            <person name="Gunsalus R.P."/>
        </authorList>
    </citation>
    <scope>NUCLEOTIDE SEQUENCE [LARGE SCALE GENOMIC DNA]</scope>
    <source>
        <strain evidence="8 9">SB</strain>
    </source>
</reference>
<comment type="subcellular location">
    <subcellularLocation>
        <location evidence="1 6">Cell membrane</location>
        <topology evidence="1 6">Multi-pass membrane protein</topology>
    </subcellularLocation>
</comment>
<evidence type="ECO:0000256" key="4">
    <source>
        <dbReference type="ARBA" id="ARBA00022989"/>
    </source>
</evidence>
<evidence type="ECO:0000256" key="1">
    <source>
        <dbReference type="ARBA" id="ARBA00004651"/>
    </source>
</evidence>
<sequence length="232" mass="25442">MDRHQKKLLVRSVAVLAGLVLLYFLVPAINSFINNAFEILSKADVPALKAYFLSFGPWAPVTSALLMIFQSVIAPLPAFVITFTNGLVFGAWWGSLLSWSSAMAGAVLCFYLSRVFGRPLVEKLAGAHSLELADKFFEKYGKHAIVVARLLPFVPFDPISYGAGLTSMSFRGFFLATGIGQLPATIIYSYLGQSATGTVKVLFFVFAVVTSLVIISAALKKRFERRLMEDKQ</sequence>
<feature type="transmembrane region" description="Helical" evidence="6">
    <location>
        <begin position="50"/>
        <end position="69"/>
    </location>
</feature>
<dbReference type="eggNOG" id="COG0398">
    <property type="taxonomic scope" value="Bacteria"/>
</dbReference>
<keyword evidence="9" id="KW-1185">Reference proteome</keyword>
<keyword evidence="2 6" id="KW-1003">Cell membrane</keyword>
<evidence type="ECO:0000313" key="9">
    <source>
        <dbReference type="Proteomes" id="UP000001933"/>
    </source>
</evidence>
<dbReference type="GO" id="GO:0005886">
    <property type="term" value="C:plasma membrane"/>
    <property type="evidence" value="ECO:0007669"/>
    <property type="project" value="UniProtKB-SubCell"/>
</dbReference>
<dbReference type="FunCoup" id="Q2LXI5">
    <property type="interactions" value="83"/>
</dbReference>
<dbReference type="OrthoDB" id="9779114at2"/>
<evidence type="ECO:0000256" key="6">
    <source>
        <dbReference type="RuleBase" id="RU366058"/>
    </source>
</evidence>
<proteinExistence type="inferred from homology"/>
<dbReference type="PANTHER" id="PTHR12677">
    <property type="entry name" value="GOLGI APPARATUS MEMBRANE PROTEIN TVP38-RELATED"/>
    <property type="match status" value="1"/>
</dbReference>
<dbReference type="AlphaFoldDB" id="Q2LXI5"/>
<dbReference type="KEGG" id="sat:SYN_00362"/>
<dbReference type="PANTHER" id="PTHR12677:SF59">
    <property type="entry name" value="GOLGI APPARATUS MEMBRANE PROTEIN TVP38-RELATED"/>
    <property type="match status" value="1"/>
</dbReference>
<name>Q2LXI5_SYNAS</name>
<dbReference type="EMBL" id="CP000252">
    <property type="protein sequence ID" value="ABC78793.1"/>
    <property type="molecule type" value="Genomic_DNA"/>
</dbReference>
<dbReference type="InParanoid" id="Q2LXI5"/>
<feature type="transmembrane region" description="Helical" evidence="6">
    <location>
        <begin position="99"/>
        <end position="117"/>
    </location>
</feature>
<evidence type="ECO:0000256" key="2">
    <source>
        <dbReference type="ARBA" id="ARBA00022475"/>
    </source>
</evidence>
<dbReference type="HOGENOM" id="CLU_038944_8_0_7"/>
<protein>
    <recommendedName>
        <fullName evidence="6">TVP38/TMEM64 family membrane protein</fullName>
    </recommendedName>
</protein>
<evidence type="ECO:0000256" key="5">
    <source>
        <dbReference type="ARBA" id="ARBA00023136"/>
    </source>
</evidence>
<keyword evidence="3 6" id="KW-0812">Transmembrane</keyword>
<evidence type="ECO:0000259" key="7">
    <source>
        <dbReference type="Pfam" id="PF09335"/>
    </source>
</evidence>
<keyword evidence="4 6" id="KW-1133">Transmembrane helix</keyword>
<evidence type="ECO:0000313" key="8">
    <source>
        <dbReference type="EMBL" id="ABC78793.1"/>
    </source>
</evidence>
<comment type="similarity">
    <text evidence="6">Belongs to the TVP38/TMEM64 family.</text>
</comment>
<feature type="domain" description="VTT" evidence="7">
    <location>
        <begin position="76"/>
        <end position="193"/>
    </location>
</feature>
<dbReference type="Proteomes" id="UP000001933">
    <property type="component" value="Chromosome"/>
</dbReference>
<gene>
    <name evidence="8" type="ORF">SYN_00362</name>
</gene>
<keyword evidence="5 6" id="KW-0472">Membrane</keyword>
<dbReference type="RefSeq" id="WP_011418809.1">
    <property type="nucleotide sequence ID" value="NC_007759.1"/>
</dbReference>
<feature type="transmembrane region" description="Helical" evidence="6">
    <location>
        <begin position="173"/>
        <end position="191"/>
    </location>
</feature>
<dbReference type="Pfam" id="PF09335">
    <property type="entry name" value="VTT_dom"/>
    <property type="match status" value="1"/>
</dbReference>
<accession>Q2LXI5</accession>